<name>A0A0N9R3W1_9VIRU</name>
<keyword evidence="7" id="KW-0472">Membrane</keyword>
<evidence type="ECO:0000256" key="7">
    <source>
        <dbReference type="RuleBase" id="RU371123"/>
    </source>
</evidence>
<evidence type="ECO:0000256" key="2">
    <source>
        <dbReference type="ARBA" id="ARBA00022630"/>
    </source>
</evidence>
<dbReference type="KEGG" id="vg:26049175"/>
<gene>
    <name evidence="9" type="ORF">ceV_308</name>
</gene>
<dbReference type="Gene3D" id="1.20.120.310">
    <property type="entry name" value="ERV/ALR sulfhydryl oxidase domain"/>
    <property type="match status" value="1"/>
</dbReference>
<comment type="cofactor">
    <cofactor evidence="1 7">
        <name>FAD</name>
        <dbReference type="ChEBI" id="CHEBI:57692"/>
    </cofactor>
</comment>
<dbReference type="Pfam" id="PF04777">
    <property type="entry name" value="Evr1_Alr"/>
    <property type="match status" value="1"/>
</dbReference>
<reference evidence="9 10" key="1">
    <citation type="journal article" date="2015" name="Genome Announc.">
        <title>The 474-Kilobase-Pair Complete Genome Sequence of CeV-01B, a Virus Infecting Haptolina (Chrysochromulina) ericina (Prymnesiophyceae).</title>
        <authorList>
            <person name="Gallot-Lavallee L."/>
            <person name="Pagarete A."/>
            <person name="Legendre M."/>
            <person name="Santini S."/>
            <person name="Sandaa R.A."/>
            <person name="Himmelbauer H."/>
            <person name="Ogata H."/>
            <person name="Bratbak G."/>
            <person name="Claverie J.M."/>
        </authorList>
    </citation>
    <scope>NUCLEOTIDE SEQUENCE [LARGE SCALE GENOMIC DNA]</scope>
    <source>
        <strain evidence="9">CeV-01B</strain>
    </source>
</reference>
<evidence type="ECO:0000256" key="6">
    <source>
        <dbReference type="ARBA" id="ARBA00048864"/>
    </source>
</evidence>
<evidence type="ECO:0000313" key="9">
    <source>
        <dbReference type="EMBL" id="ALH23214.1"/>
    </source>
</evidence>
<evidence type="ECO:0000256" key="4">
    <source>
        <dbReference type="ARBA" id="ARBA00023002"/>
    </source>
</evidence>
<feature type="transmembrane region" description="Helical" evidence="7">
    <location>
        <begin position="124"/>
        <end position="141"/>
    </location>
</feature>
<keyword evidence="4 7" id="KW-0560">Oxidoreductase</keyword>
<proteinExistence type="predicted"/>
<keyword evidence="2 7" id="KW-0285">Flavoprotein</keyword>
<dbReference type="PANTHER" id="PTHR12645">
    <property type="entry name" value="ALR/ERV"/>
    <property type="match status" value="1"/>
</dbReference>
<evidence type="ECO:0000256" key="1">
    <source>
        <dbReference type="ARBA" id="ARBA00001974"/>
    </source>
</evidence>
<accession>A0A0N9R3W1</accession>
<dbReference type="PANTHER" id="PTHR12645:SF0">
    <property type="entry name" value="FAD-LINKED SULFHYDRYL OXIDASE ALR"/>
    <property type="match status" value="1"/>
</dbReference>
<keyword evidence="5" id="KW-1015">Disulfide bond</keyword>
<sequence>MSLNPKVWGPHYWFVLHTISLTYPLKPNETVKKKYYDFIENLPIFIPIENIGNYFSELLDKYPVTPYLDSRESFIKWVYFIHNEINKNLGYEELTLSESLEKYYKHYENCEKQFKINNNRREQYVYFGILLFLIIITINVYRKS</sequence>
<dbReference type="OrthoDB" id="14873at10239"/>
<dbReference type="SUPFAM" id="SSF69000">
    <property type="entry name" value="FAD-dependent thiol oxidase"/>
    <property type="match status" value="1"/>
</dbReference>
<evidence type="ECO:0000256" key="5">
    <source>
        <dbReference type="ARBA" id="ARBA00023157"/>
    </source>
</evidence>
<dbReference type="InterPro" id="IPR036774">
    <property type="entry name" value="ERV/ALR_sulphydryl_oxid_sf"/>
</dbReference>
<dbReference type="PROSITE" id="PS51324">
    <property type="entry name" value="ERV_ALR"/>
    <property type="match status" value="1"/>
</dbReference>
<evidence type="ECO:0000259" key="8">
    <source>
        <dbReference type="PROSITE" id="PS51324"/>
    </source>
</evidence>
<organism evidence="9 10">
    <name type="scientific">Chrysochromulina ericina virus CeV-01B</name>
    <dbReference type="NCBI Taxonomy" id="3070830"/>
    <lineage>
        <taxon>Viruses</taxon>
        <taxon>Varidnaviria</taxon>
        <taxon>Bamfordvirae</taxon>
        <taxon>Nucleocytoviricota</taxon>
        <taxon>Megaviricetes</taxon>
        <taxon>Imitervirales</taxon>
        <taxon>Mesomimiviridae</taxon>
        <taxon>Tethysvirus</taxon>
        <taxon>Tethysvirus raunefjordenense</taxon>
    </lineage>
</organism>
<dbReference type="EMBL" id="KT820662">
    <property type="protein sequence ID" value="ALH23214.1"/>
    <property type="molecule type" value="Genomic_DNA"/>
</dbReference>
<comment type="catalytic activity">
    <reaction evidence="6 7">
        <text>2 R'C(R)SH + O2 = R'C(R)S-S(R)CR' + H2O2</text>
        <dbReference type="Rhea" id="RHEA:17357"/>
        <dbReference type="ChEBI" id="CHEBI:15379"/>
        <dbReference type="ChEBI" id="CHEBI:16240"/>
        <dbReference type="ChEBI" id="CHEBI:16520"/>
        <dbReference type="ChEBI" id="CHEBI:17412"/>
        <dbReference type="EC" id="1.8.3.2"/>
    </reaction>
</comment>
<dbReference type="GO" id="GO:0016971">
    <property type="term" value="F:flavin-dependent sulfhydryl oxidase activity"/>
    <property type="evidence" value="ECO:0007669"/>
    <property type="project" value="InterPro"/>
</dbReference>
<dbReference type="InterPro" id="IPR039799">
    <property type="entry name" value="ALR/ERV"/>
</dbReference>
<dbReference type="EC" id="1.8.3.2" evidence="7"/>
<protein>
    <recommendedName>
        <fullName evidence="7">Sulfhydryl oxidase</fullName>
        <ecNumber evidence="7">1.8.3.2</ecNumber>
    </recommendedName>
</protein>
<keyword evidence="10" id="KW-1185">Reference proteome</keyword>
<dbReference type="InterPro" id="IPR017905">
    <property type="entry name" value="ERV/ALR_sulphydryl_oxidase"/>
</dbReference>
<dbReference type="GO" id="GO:0050660">
    <property type="term" value="F:flavin adenine dinucleotide binding"/>
    <property type="evidence" value="ECO:0007669"/>
    <property type="project" value="TreeGrafter"/>
</dbReference>
<keyword evidence="7" id="KW-0812">Transmembrane</keyword>
<dbReference type="Proteomes" id="UP000203826">
    <property type="component" value="Segment"/>
</dbReference>
<evidence type="ECO:0000313" key="10">
    <source>
        <dbReference type="Proteomes" id="UP000203826"/>
    </source>
</evidence>
<keyword evidence="3 7" id="KW-0274">FAD</keyword>
<feature type="domain" description="ERV/ALR sulfhydryl oxidase" evidence="8">
    <location>
        <begin position="1"/>
        <end position="104"/>
    </location>
</feature>
<evidence type="ECO:0000256" key="3">
    <source>
        <dbReference type="ARBA" id="ARBA00022827"/>
    </source>
</evidence>
<keyword evidence="7" id="KW-1133">Transmembrane helix</keyword>